<keyword evidence="2 3" id="KW-0732">Signal</keyword>
<name>A0A8I1W7T8_PLESH</name>
<evidence type="ECO:0000256" key="2">
    <source>
        <dbReference type="ARBA" id="ARBA00022729"/>
    </source>
</evidence>
<accession>A0A8I1W7T8</accession>
<dbReference type="PANTHER" id="PTHR38108:SF1">
    <property type="entry name" value="UPF0319 PROTEIN YCCT"/>
    <property type="match status" value="1"/>
</dbReference>
<feature type="signal peptide" evidence="3">
    <location>
        <begin position="1"/>
        <end position="21"/>
    </location>
</feature>
<dbReference type="PANTHER" id="PTHR38108">
    <property type="entry name" value="UPF0319 PROTEIN YCCT"/>
    <property type="match status" value="1"/>
</dbReference>
<protein>
    <submittedName>
        <fullName evidence="4">DUF2057 domain-containing protein</fullName>
    </submittedName>
</protein>
<comment type="caution">
    <text evidence="4">The sequence shown here is derived from an EMBL/GenBank/DDBJ whole genome shotgun (WGS) entry which is preliminary data.</text>
</comment>
<evidence type="ECO:0000256" key="3">
    <source>
        <dbReference type="SAM" id="SignalP"/>
    </source>
</evidence>
<sequence>MLIRKTLLCTLIGVSSFTAQAAVNLELPPSLVMIMVNGEEATPDMLKAQLKSPTFVLPDGENQIVFRYENMVRNSGGYEKFVSDAYIVKFDASNQNLKLEIPKIENRDEALLFAKKQNYTINNVANNAPIAIVKDVLMSGGFQFVRDFDKELYKYNQQNKPASLPSINVKMANLLGEHTGSSQPAAAVASTVVATTAPVQASAPATTAVSNNKNIEQLQQLFNQYDSETQKKFISWAVQNIK</sequence>
<evidence type="ECO:0000313" key="4">
    <source>
        <dbReference type="EMBL" id="MBO1108840.1"/>
    </source>
</evidence>
<gene>
    <name evidence="4" type="ORF">J2R62_11500</name>
</gene>
<dbReference type="Pfam" id="PF09829">
    <property type="entry name" value="DUF2057"/>
    <property type="match status" value="1"/>
</dbReference>
<evidence type="ECO:0000256" key="1">
    <source>
        <dbReference type="ARBA" id="ARBA00008490"/>
    </source>
</evidence>
<comment type="similarity">
    <text evidence="1">Belongs to the UPF0319 family.</text>
</comment>
<dbReference type="InterPro" id="IPR018635">
    <property type="entry name" value="UPF0319"/>
</dbReference>
<dbReference type="RefSeq" id="WP_010862327.1">
    <property type="nucleotide sequence ID" value="NZ_JAFNAA010000011.1"/>
</dbReference>
<reference evidence="4" key="1">
    <citation type="submission" date="2021-03" db="EMBL/GenBank/DDBJ databases">
        <title>Plesiomonas shigelloides zfcc0051, isolated from zebrafish feces.</title>
        <authorList>
            <person name="Vanderhoek Z."/>
            <person name="Gaulke C."/>
        </authorList>
    </citation>
    <scope>NUCLEOTIDE SEQUENCE</scope>
    <source>
        <strain evidence="4">Zfcc0051</strain>
    </source>
</reference>
<feature type="chain" id="PRO_5034319445" evidence="3">
    <location>
        <begin position="22"/>
        <end position="242"/>
    </location>
</feature>
<proteinExistence type="inferred from homology"/>
<dbReference type="EMBL" id="JAFNAA010000011">
    <property type="protein sequence ID" value="MBO1108840.1"/>
    <property type="molecule type" value="Genomic_DNA"/>
</dbReference>
<evidence type="ECO:0000313" key="5">
    <source>
        <dbReference type="Proteomes" id="UP000664658"/>
    </source>
</evidence>
<organism evidence="4 5">
    <name type="scientific">Plesiomonas shigelloides</name>
    <name type="common">Aeromonas shigelloides</name>
    <dbReference type="NCBI Taxonomy" id="703"/>
    <lineage>
        <taxon>Bacteria</taxon>
        <taxon>Pseudomonadati</taxon>
        <taxon>Pseudomonadota</taxon>
        <taxon>Gammaproteobacteria</taxon>
        <taxon>Enterobacterales</taxon>
        <taxon>Enterobacteriaceae</taxon>
        <taxon>Plesiomonas</taxon>
    </lineage>
</organism>
<dbReference type="Proteomes" id="UP000664658">
    <property type="component" value="Unassembled WGS sequence"/>
</dbReference>
<dbReference type="AlphaFoldDB" id="A0A8I1W7T8"/>